<dbReference type="PANTHER" id="PTHR10380:SF237">
    <property type="entry name" value="CUTICULAR PROTEIN 65AU, ISOFORM A-RELATED"/>
    <property type="match status" value="1"/>
</dbReference>
<dbReference type="PANTHER" id="PTHR10380">
    <property type="entry name" value="CUTICLE PROTEIN"/>
    <property type="match status" value="1"/>
</dbReference>
<dbReference type="GO" id="GO:0008010">
    <property type="term" value="F:structural constituent of chitin-based larval cuticle"/>
    <property type="evidence" value="ECO:0007669"/>
    <property type="project" value="TreeGrafter"/>
</dbReference>
<dbReference type="PROSITE" id="PS51155">
    <property type="entry name" value="CHIT_BIND_RR_2"/>
    <property type="match status" value="1"/>
</dbReference>
<keyword evidence="1 2" id="KW-0193">Cuticle</keyword>
<dbReference type="InterPro" id="IPR000618">
    <property type="entry name" value="Insect_cuticle"/>
</dbReference>
<evidence type="ECO:0000256" key="1">
    <source>
        <dbReference type="ARBA" id="ARBA00022460"/>
    </source>
</evidence>
<keyword evidence="4" id="KW-1185">Reference proteome</keyword>
<evidence type="ECO:0000256" key="2">
    <source>
        <dbReference type="PROSITE-ProRule" id="PRU00497"/>
    </source>
</evidence>
<keyword evidence="3" id="KW-0732">Signal</keyword>
<sequence length="119" mass="12891">MFKILLLTVFIALAAAGGSDESHAEIESLKSDVRPDGFDIQLKTTNNIDQSASGDVHGNIHGAFGWISPEGVHVDVKYVADENGYQPQSDLLPTPPPIPAEIVRALAWLEAHPNQENKH</sequence>
<dbReference type="GeneID" id="115634662"/>
<organism evidence="4 5">
    <name type="scientific">Drosophila lebanonensis</name>
    <name type="common">Fruit fly</name>
    <name type="synonym">Scaptodrosophila lebanonensis</name>
    <dbReference type="NCBI Taxonomy" id="7225"/>
    <lineage>
        <taxon>Eukaryota</taxon>
        <taxon>Metazoa</taxon>
        <taxon>Ecdysozoa</taxon>
        <taxon>Arthropoda</taxon>
        <taxon>Hexapoda</taxon>
        <taxon>Insecta</taxon>
        <taxon>Pterygota</taxon>
        <taxon>Neoptera</taxon>
        <taxon>Endopterygota</taxon>
        <taxon>Diptera</taxon>
        <taxon>Brachycera</taxon>
        <taxon>Muscomorpha</taxon>
        <taxon>Ephydroidea</taxon>
        <taxon>Drosophilidae</taxon>
        <taxon>Scaptodrosophila</taxon>
    </lineage>
</organism>
<name>A0A6J2UMB8_DROLE</name>
<dbReference type="InterPro" id="IPR050468">
    <property type="entry name" value="Cuticle_Struct_Prot"/>
</dbReference>
<dbReference type="GO" id="GO:0062129">
    <property type="term" value="C:chitin-based extracellular matrix"/>
    <property type="evidence" value="ECO:0007669"/>
    <property type="project" value="TreeGrafter"/>
</dbReference>
<reference evidence="5" key="1">
    <citation type="submission" date="2025-08" db="UniProtKB">
        <authorList>
            <consortium name="RefSeq"/>
        </authorList>
    </citation>
    <scope>IDENTIFICATION</scope>
    <source>
        <strain evidence="5">11010-0011.00</strain>
        <tissue evidence="5">Whole body</tissue>
    </source>
</reference>
<proteinExistence type="predicted"/>
<dbReference type="Proteomes" id="UP000504634">
    <property type="component" value="Unplaced"/>
</dbReference>
<dbReference type="RefSeq" id="XP_030388382.1">
    <property type="nucleotide sequence ID" value="XM_030532522.1"/>
</dbReference>
<dbReference type="PROSITE" id="PS00233">
    <property type="entry name" value="CHIT_BIND_RR_1"/>
    <property type="match status" value="1"/>
</dbReference>
<feature type="signal peptide" evidence="3">
    <location>
        <begin position="1"/>
        <end position="16"/>
    </location>
</feature>
<protein>
    <submittedName>
        <fullName evidence="5">Larval cuticle protein 2-like</fullName>
    </submittedName>
</protein>
<dbReference type="AlphaFoldDB" id="A0A6J2UMB8"/>
<evidence type="ECO:0000313" key="5">
    <source>
        <dbReference type="RefSeq" id="XP_030388382.1"/>
    </source>
</evidence>
<evidence type="ECO:0000313" key="4">
    <source>
        <dbReference type="Proteomes" id="UP000504634"/>
    </source>
</evidence>
<gene>
    <name evidence="5" type="primary">LOC115634662</name>
</gene>
<accession>A0A6J2UMB8</accession>
<dbReference type="Pfam" id="PF00379">
    <property type="entry name" value="Chitin_bind_4"/>
    <property type="match status" value="1"/>
</dbReference>
<evidence type="ECO:0000256" key="3">
    <source>
        <dbReference type="SAM" id="SignalP"/>
    </source>
</evidence>
<feature type="chain" id="PRO_5026959011" evidence="3">
    <location>
        <begin position="17"/>
        <end position="119"/>
    </location>
</feature>
<dbReference type="OrthoDB" id="6343684at2759"/>
<dbReference type="InterPro" id="IPR031311">
    <property type="entry name" value="CHIT_BIND_RR_consensus"/>
</dbReference>